<reference evidence="1 2" key="2">
    <citation type="journal article" date="2010" name="Nucleic Acids Res.">
        <title>BeetleBase in 2010: revisions to provide comprehensive genomic information for Tribolium castaneum.</title>
        <authorList>
            <person name="Kim H.S."/>
            <person name="Murphy T."/>
            <person name="Xia J."/>
            <person name="Caragea D."/>
            <person name="Park Y."/>
            <person name="Beeman R.W."/>
            <person name="Lorenzen M.D."/>
            <person name="Butcher S."/>
            <person name="Manak J.R."/>
            <person name="Brown S.J."/>
        </authorList>
    </citation>
    <scope>GENOME REANNOTATION</scope>
    <source>
        <strain evidence="1 2">Georgia GA2</strain>
    </source>
</reference>
<dbReference type="EMBL" id="KQ971338">
    <property type="protein sequence ID" value="EFA02179.1"/>
    <property type="molecule type" value="Genomic_DNA"/>
</dbReference>
<name>D2A2D8_TRICA</name>
<protein>
    <submittedName>
        <fullName evidence="1">Uncharacterized protein</fullName>
    </submittedName>
</protein>
<keyword evidence="2" id="KW-1185">Reference proteome</keyword>
<reference evidence="1 2" key="1">
    <citation type="journal article" date="2008" name="Nature">
        <title>The genome of the model beetle and pest Tribolium castaneum.</title>
        <authorList>
            <consortium name="Tribolium Genome Sequencing Consortium"/>
            <person name="Richards S."/>
            <person name="Gibbs R.A."/>
            <person name="Weinstock G.M."/>
            <person name="Brown S.J."/>
            <person name="Denell R."/>
            <person name="Beeman R.W."/>
            <person name="Gibbs R."/>
            <person name="Beeman R.W."/>
            <person name="Brown S.J."/>
            <person name="Bucher G."/>
            <person name="Friedrich M."/>
            <person name="Grimmelikhuijzen C.J."/>
            <person name="Klingler M."/>
            <person name="Lorenzen M."/>
            <person name="Richards S."/>
            <person name="Roth S."/>
            <person name="Schroder R."/>
            <person name="Tautz D."/>
            <person name="Zdobnov E.M."/>
            <person name="Muzny D."/>
            <person name="Gibbs R.A."/>
            <person name="Weinstock G.M."/>
            <person name="Attaway T."/>
            <person name="Bell S."/>
            <person name="Buhay C.J."/>
            <person name="Chandrabose M.N."/>
            <person name="Chavez D."/>
            <person name="Clerk-Blankenburg K.P."/>
            <person name="Cree A."/>
            <person name="Dao M."/>
            <person name="Davis C."/>
            <person name="Chacko J."/>
            <person name="Dinh H."/>
            <person name="Dugan-Rocha S."/>
            <person name="Fowler G."/>
            <person name="Garner T.T."/>
            <person name="Garnes J."/>
            <person name="Gnirke A."/>
            <person name="Hawes A."/>
            <person name="Hernandez J."/>
            <person name="Hines S."/>
            <person name="Holder M."/>
            <person name="Hume J."/>
            <person name="Jhangiani S.N."/>
            <person name="Joshi V."/>
            <person name="Khan Z.M."/>
            <person name="Jackson L."/>
            <person name="Kovar C."/>
            <person name="Kowis A."/>
            <person name="Lee S."/>
            <person name="Lewis L.R."/>
            <person name="Margolis J."/>
            <person name="Morgan M."/>
            <person name="Nazareth L.V."/>
            <person name="Nguyen N."/>
            <person name="Okwuonu G."/>
            <person name="Parker D."/>
            <person name="Richards S."/>
            <person name="Ruiz S.J."/>
            <person name="Santibanez J."/>
            <person name="Savard J."/>
            <person name="Scherer S.E."/>
            <person name="Schneider B."/>
            <person name="Sodergren E."/>
            <person name="Tautz D."/>
            <person name="Vattahil S."/>
            <person name="Villasana D."/>
            <person name="White C.S."/>
            <person name="Wright R."/>
            <person name="Park Y."/>
            <person name="Beeman R.W."/>
            <person name="Lord J."/>
            <person name="Oppert B."/>
            <person name="Lorenzen M."/>
            <person name="Brown S."/>
            <person name="Wang L."/>
            <person name="Savard J."/>
            <person name="Tautz D."/>
            <person name="Richards S."/>
            <person name="Weinstock G."/>
            <person name="Gibbs R.A."/>
            <person name="Liu Y."/>
            <person name="Worley K."/>
            <person name="Weinstock G."/>
            <person name="Elsik C.G."/>
            <person name="Reese J.T."/>
            <person name="Elhaik E."/>
            <person name="Landan G."/>
            <person name="Graur D."/>
            <person name="Arensburger P."/>
            <person name="Atkinson P."/>
            <person name="Beeman R.W."/>
            <person name="Beidler J."/>
            <person name="Brown S.J."/>
            <person name="Demuth J.P."/>
            <person name="Drury D.W."/>
            <person name="Du Y.Z."/>
            <person name="Fujiwara H."/>
            <person name="Lorenzen M."/>
            <person name="Maselli V."/>
            <person name="Osanai M."/>
            <person name="Park Y."/>
            <person name="Robertson H.M."/>
            <person name="Tu Z."/>
            <person name="Wang J.J."/>
            <person name="Wang S."/>
            <person name="Richards S."/>
            <person name="Song H."/>
            <person name="Zhang L."/>
            <person name="Sodergren E."/>
            <person name="Werner D."/>
            <person name="Stanke M."/>
            <person name="Morgenstern B."/>
            <person name="Solovyev V."/>
            <person name="Kosarev P."/>
            <person name="Brown G."/>
            <person name="Chen H.C."/>
            <person name="Ermolaeva O."/>
            <person name="Hlavina W."/>
            <person name="Kapustin Y."/>
            <person name="Kiryutin B."/>
            <person name="Kitts P."/>
            <person name="Maglott D."/>
            <person name="Pruitt K."/>
            <person name="Sapojnikov V."/>
            <person name="Souvorov A."/>
            <person name="Mackey A.J."/>
            <person name="Waterhouse R.M."/>
            <person name="Wyder S."/>
            <person name="Zdobnov E.M."/>
            <person name="Zdobnov E.M."/>
            <person name="Wyder S."/>
            <person name="Kriventseva E.V."/>
            <person name="Kadowaki T."/>
            <person name="Bork P."/>
            <person name="Aranda M."/>
            <person name="Bao R."/>
            <person name="Beermann A."/>
            <person name="Berns N."/>
            <person name="Bolognesi R."/>
            <person name="Bonneton F."/>
            <person name="Bopp D."/>
            <person name="Brown S.J."/>
            <person name="Bucher G."/>
            <person name="Butts T."/>
            <person name="Chaumot A."/>
            <person name="Denell R.E."/>
            <person name="Ferrier D.E."/>
            <person name="Friedrich M."/>
            <person name="Gordon C.M."/>
            <person name="Jindra M."/>
            <person name="Klingler M."/>
            <person name="Lan Q."/>
            <person name="Lattorff H.M."/>
            <person name="Laudet V."/>
            <person name="von Levetsow C."/>
            <person name="Liu Z."/>
            <person name="Lutz R."/>
            <person name="Lynch J.A."/>
            <person name="da Fonseca R.N."/>
            <person name="Posnien N."/>
            <person name="Reuter R."/>
            <person name="Roth S."/>
            <person name="Savard J."/>
            <person name="Schinko J.B."/>
            <person name="Schmitt C."/>
            <person name="Schoppmeier M."/>
            <person name="Schroder R."/>
            <person name="Shippy T.D."/>
            <person name="Simonnet F."/>
            <person name="Marques-Souza H."/>
            <person name="Tautz D."/>
            <person name="Tomoyasu Y."/>
            <person name="Trauner J."/>
            <person name="Van der Zee M."/>
            <person name="Vervoort M."/>
            <person name="Wittkopp N."/>
            <person name="Wimmer E.A."/>
            <person name="Yang X."/>
            <person name="Jones A.K."/>
            <person name="Sattelle D.B."/>
            <person name="Ebert P.R."/>
            <person name="Nelson D."/>
            <person name="Scott J.G."/>
            <person name="Beeman R.W."/>
            <person name="Muthukrishnan S."/>
            <person name="Kramer K.J."/>
            <person name="Arakane Y."/>
            <person name="Beeman R.W."/>
            <person name="Zhu Q."/>
            <person name="Hogenkamp D."/>
            <person name="Dixit R."/>
            <person name="Oppert B."/>
            <person name="Jiang H."/>
            <person name="Zou Z."/>
            <person name="Marshall J."/>
            <person name="Elpidina E."/>
            <person name="Vinokurov K."/>
            <person name="Oppert C."/>
            <person name="Zou Z."/>
            <person name="Evans J."/>
            <person name="Lu Z."/>
            <person name="Zhao P."/>
            <person name="Sumathipala N."/>
            <person name="Altincicek B."/>
            <person name="Vilcinskas A."/>
            <person name="Williams M."/>
            <person name="Hultmark D."/>
            <person name="Hetru C."/>
            <person name="Jiang H."/>
            <person name="Grimmelikhuijzen C.J."/>
            <person name="Hauser F."/>
            <person name="Cazzamali G."/>
            <person name="Williamson M."/>
            <person name="Park Y."/>
            <person name="Li B."/>
            <person name="Tanaka Y."/>
            <person name="Predel R."/>
            <person name="Neupert S."/>
            <person name="Schachtner J."/>
            <person name="Verleyen P."/>
            <person name="Raible F."/>
            <person name="Bork P."/>
            <person name="Friedrich M."/>
            <person name="Walden K.K."/>
            <person name="Robertson H.M."/>
            <person name="Angeli S."/>
            <person name="Foret S."/>
            <person name="Bucher G."/>
            <person name="Schuetz S."/>
            <person name="Maleszka R."/>
            <person name="Wimmer E.A."/>
            <person name="Beeman R.W."/>
            <person name="Lorenzen M."/>
            <person name="Tomoyasu Y."/>
            <person name="Miller S.C."/>
            <person name="Grossmann D."/>
            <person name="Bucher G."/>
        </authorList>
    </citation>
    <scope>NUCLEOTIDE SEQUENCE [LARGE SCALE GENOMIC DNA]</scope>
    <source>
        <strain evidence="1 2">Georgia GA2</strain>
    </source>
</reference>
<gene>
    <name evidence="1" type="primary">GLEAN_07835</name>
    <name evidence="1" type="ORF">TcasGA2_TC007835</name>
</gene>
<dbReference type="InParanoid" id="D2A2D8"/>
<dbReference type="HOGENOM" id="CLU_2124228_0_0_1"/>
<accession>D2A2D8</accession>
<dbReference type="AlphaFoldDB" id="D2A2D8"/>
<sequence>MGAHNKFNLLSALIPDDFNNSVKGTRQAATKRTKPPKLAKSKLFYIAARFPLSTFNVPYDGSTGTGLSALFRKNPANIWGKRRAKRDKYGGRTACPNICLSFCRFWVPGTFVEQ</sequence>
<evidence type="ECO:0000313" key="1">
    <source>
        <dbReference type="EMBL" id="EFA02179.1"/>
    </source>
</evidence>
<proteinExistence type="predicted"/>
<evidence type="ECO:0000313" key="2">
    <source>
        <dbReference type="Proteomes" id="UP000007266"/>
    </source>
</evidence>
<organism evidence="1 2">
    <name type="scientific">Tribolium castaneum</name>
    <name type="common">Red flour beetle</name>
    <dbReference type="NCBI Taxonomy" id="7070"/>
    <lineage>
        <taxon>Eukaryota</taxon>
        <taxon>Metazoa</taxon>
        <taxon>Ecdysozoa</taxon>
        <taxon>Arthropoda</taxon>
        <taxon>Hexapoda</taxon>
        <taxon>Insecta</taxon>
        <taxon>Pterygota</taxon>
        <taxon>Neoptera</taxon>
        <taxon>Endopterygota</taxon>
        <taxon>Coleoptera</taxon>
        <taxon>Polyphaga</taxon>
        <taxon>Cucujiformia</taxon>
        <taxon>Tenebrionidae</taxon>
        <taxon>Tenebrionidae incertae sedis</taxon>
        <taxon>Tribolium</taxon>
    </lineage>
</organism>
<dbReference type="Proteomes" id="UP000007266">
    <property type="component" value="Linkage group 4"/>
</dbReference>